<feature type="non-terminal residue" evidence="3">
    <location>
        <position position="1305"/>
    </location>
</feature>
<dbReference type="SMART" id="SM00180">
    <property type="entry name" value="EGF_Lam"/>
    <property type="match status" value="2"/>
</dbReference>
<dbReference type="GeneID" id="8862342"/>
<reference evidence="3 4" key="1">
    <citation type="journal article" date="2010" name="Cell">
        <title>The genome of Naegleria gruberi illuminates early eukaryotic versatility.</title>
        <authorList>
            <person name="Fritz-Laylin L.K."/>
            <person name="Prochnik S.E."/>
            <person name="Ginger M.L."/>
            <person name="Dacks J.B."/>
            <person name="Carpenter M.L."/>
            <person name="Field M.C."/>
            <person name="Kuo A."/>
            <person name="Paredez A."/>
            <person name="Chapman J."/>
            <person name="Pham J."/>
            <person name="Shu S."/>
            <person name="Neupane R."/>
            <person name="Cipriano M."/>
            <person name="Mancuso J."/>
            <person name="Tu H."/>
            <person name="Salamov A."/>
            <person name="Lindquist E."/>
            <person name="Shapiro H."/>
            <person name="Lucas S."/>
            <person name="Grigoriev I.V."/>
            <person name="Cande W.Z."/>
            <person name="Fulton C."/>
            <person name="Rokhsar D.S."/>
            <person name="Dawson S.C."/>
        </authorList>
    </citation>
    <scope>NUCLEOTIDE SEQUENCE [LARGE SCALE GENOMIC DNA]</scope>
    <source>
        <strain evidence="3 4">NEG-M</strain>
    </source>
</reference>
<dbReference type="InterPro" id="IPR000742">
    <property type="entry name" value="EGF"/>
</dbReference>
<dbReference type="VEuPathDB" id="AmoebaDB:NAEGRDRAFT_46276"/>
<accession>D2V2Y2</accession>
<dbReference type="OMA" id="ILECERW"/>
<dbReference type="InterPro" id="IPR002859">
    <property type="entry name" value="PKD/REJ-like"/>
</dbReference>
<feature type="domain" description="EGF-like" evidence="2">
    <location>
        <begin position="338"/>
        <end position="372"/>
    </location>
</feature>
<dbReference type="RefSeq" id="XP_002681431.1">
    <property type="nucleotide sequence ID" value="XM_002681385.1"/>
</dbReference>
<evidence type="ECO:0000259" key="2">
    <source>
        <dbReference type="PROSITE" id="PS50026"/>
    </source>
</evidence>
<keyword evidence="1" id="KW-1015">Disulfide bond</keyword>
<protein>
    <submittedName>
        <fullName evidence="3">Predicted protein</fullName>
    </submittedName>
</protein>
<dbReference type="Gene3D" id="2.10.25.10">
    <property type="entry name" value="Laminin"/>
    <property type="match status" value="1"/>
</dbReference>
<dbReference type="InterPro" id="IPR013783">
    <property type="entry name" value="Ig-like_fold"/>
</dbReference>
<dbReference type="CDD" id="cd00055">
    <property type="entry name" value="EGF_Lam"/>
    <property type="match status" value="1"/>
</dbReference>
<dbReference type="PANTHER" id="PTHR24035">
    <property type="entry name" value="MULTIPLE EPIDERMAL GROWTH FACTOR-LIKE DOMAINS PROTEIN"/>
    <property type="match status" value="1"/>
</dbReference>
<feature type="disulfide bond" evidence="1">
    <location>
        <begin position="362"/>
        <end position="371"/>
    </location>
</feature>
<evidence type="ECO:0000313" key="4">
    <source>
        <dbReference type="Proteomes" id="UP000006671"/>
    </source>
</evidence>
<dbReference type="InterPro" id="IPR002049">
    <property type="entry name" value="LE_dom"/>
</dbReference>
<dbReference type="Gene3D" id="2.60.40.10">
    <property type="entry name" value="Immunoglobulins"/>
    <property type="match status" value="1"/>
</dbReference>
<keyword evidence="4" id="KW-1185">Reference proteome</keyword>
<name>D2V2Y2_NAEGR</name>
<dbReference type="InParanoid" id="D2V2Y2"/>
<dbReference type="PROSITE" id="PS01186">
    <property type="entry name" value="EGF_2"/>
    <property type="match status" value="1"/>
</dbReference>
<dbReference type="OrthoDB" id="286301at2759"/>
<dbReference type="InterPro" id="IPR052108">
    <property type="entry name" value="MEGF/SIB"/>
</dbReference>
<dbReference type="Pfam" id="PF02010">
    <property type="entry name" value="REJ"/>
    <property type="match status" value="1"/>
</dbReference>
<sequence>MAVQMNSMSSGNGGVVRLKNGTSEYVSVISSPNTKVSNYVYYGHSALANNFYMFDDQPKVIFAEEKSGSFFIVTKNGLFKYEKQDGKMYYVDKDLISCYPAIANDRNSIASFSISNNTIILGSMNMGILKADINDPFRKVEMYIGSSTRDYYGTGIPFNYSGISSKQFNLQLNELFVSCDCEKGYGGENCQYPICNGLLANDTNVCGGRGKCIALDTCQCAISQGGQVFYNGTLCQNLYCYSHSSKEAQVCNGRGQCFLNATTNIGGCKCNDQYSGDTCEKFSCSGILSTDPKVCNSQGSCIAKDTCVCKNSQQDGYWDGIDCGSCTPEYSSVQTGCKTLNCDPVRTCNGHGTCNSTFVCECSGFWDGKYCSQCKANYYGPDCTIFCTPQSKCSSRGLCNVNGTCDCQYSQQTGYFGGIACDVCAIGYYGKECSTKIAGPVKFLDMLNGIKLIIVAPSSYSLNSVDCSKLIHTSYLSKMGTAPSCYWTNKVIGEFTILLGSDYTLKPNDYLKLNRLIFDNGLSEYTTVQVLNAESPVIPIASIRSFSLISLCDSIILDGSGSYSGDMKPLNYNWSVVSSPSNILSSISVSNTPIFEISSNSTKLPGIYQFSLTVESSISGKQSNPIVFSVEKLSAPLPKISTVDLSPSTFFSSSTVLIKQLISFPSCYYEDKSMTIVWKQTSGPVVDMVVDSNDNLLIRKFLTKGDQFYSFSVSATSKVNSASTSDTTVSISTISKPLTLSVYSTMITSSSASITASFVDPEGLIDSETWLWACSDLTSGSSCSQSILDVLNSYSTLKSTTISVPLSAYTEPKPTLRISLRIVKGSRSVDSNVDFIIPGLGISPPTISLISLSPQKAYILQQSDIINIDLDITANNERTDIDQYISREWTLNGVLLSSTSPVLNKMSKSPSTSNSIVIDPSTLTEGSTYTVGLTVSDLRVVQKAKFSTSFTIATTPKPCPCSVSPSSGYAFDTLFTLQCSNCQNAANSIKITYGFIDDKTMVEMALYSGIQSYSTKLPSTSSPATNPYVSVFFKIIDTNSGAFIIQKSSVKVVLPVLKTLAEVTKKTASWTIYAKTLKVGDPNKYIFSTTYISRATTILYSSITVVRSIRTITTVCEHGGKVDDVSGKCICPSGYYKVDCSMSEDMFTAFQQMRLDLLESFVENYDNRNPDEPMTESYIATQTFDLASFVENYDEINNYIFEKCFTIFKSLIEGTLQNEEASISSTVSDLLINIVNSLYNYMTFSELEGMDLKVKELEIIVNHISKLVLRGKFVGEKDISFTTQFLTLSTNKLYKSDFSSLSIHN</sequence>
<dbReference type="Proteomes" id="UP000006671">
    <property type="component" value="Unassembled WGS sequence"/>
</dbReference>
<dbReference type="PROSITE" id="PS50026">
    <property type="entry name" value="EGF_3"/>
    <property type="match status" value="1"/>
</dbReference>
<dbReference type="eggNOG" id="KOG1225">
    <property type="taxonomic scope" value="Eukaryota"/>
</dbReference>
<evidence type="ECO:0000313" key="3">
    <source>
        <dbReference type="EMBL" id="EFC48687.1"/>
    </source>
</evidence>
<keyword evidence="1" id="KW-0245">EGF-like domain</keyword>
<gene>
    <name evidence="3" type="ORF">NAEGRDRAFT_46276</name>
</gene>
<dbReference type="STRING" id="5762.D2V2Y2"/>
<comment type="caution">
    <text evidence="1">Lacks conserved residue(s) required for the propagation of feature annotation.</text>
</comment>
<organism evidence="4">
    <name type="scientific">Naegleria gruberi</name>
    <name type="common">Amoeba</name>
    <dbReference type="NCBI Taxonomy" id="5762"/>
    <lineage>
        <taxon>Eukaryota</taxon>
        <taxon>Discoba</taxon>
        <taxon>Heterolobosea</taxon>
        <taxon>Tetramitia</taxon>
        <taxon>Eutetramitia</taxon>
        <taxon>Vahlkampfiidae</taxon>
        <taxon>Naegleria</taxon>
    </lineage>
</organism>
<dbReference type="EMBL" id="GG738850">
    <property type="protein sequence ID" value="EFC48687.1"/>
    <property type="molecule type" value="Genomic_DNA"/>
</dbReference>
<dbReference type="PROSITE" id="PS00022">
    <property type="entry name" value="EGF_1"/>
    <property type="match status" value="2"/>
</dbReference>
<evidence type="ECO:0000256" key="1">
    <source>
        <dbReference type="PROSITE-ProRule" id="PRU00076"/>
    </source>
</evidence>
<dbReference type="PANTHER" id="PTHR24035:SF109">
    <property type="entry name" value="PROTEIN DRAPER"/>
    <property type="match status" value="1"/>
</dbReference>
<proteinExistence type="predicted"/>
<dbReference type="KEGG" id="ngr:NAEGRDRAFT_46276"/>